<evidence type="ECO:0000313" key="2">
    <source>
        <dbReference type="EMBL" id="MBW83175.1"/>
    </source>
</evidence>
<reference evidence="2" key="1">
    <citation type="submission" date="2018-02" db="EMBL/GenBank/DDBJ databases">
        <title>Rhizophora mucronata_Transcriptome.</title>
        <authorList>
            <person name="Meera S.P."/>
            <person name="Sreeshan A."/>
            <person name="Augustine A."/>
        </authorList>
    </citation>
    <scope>NUCLEOTIDE SEQUENCE</scope>
    <source>
        <tissue evidence="2">Leaf</tissue>
    </source>
</reference>
<accession>A0A2P2IPM1</accession>
<feature type="region of interest" description="Disordered" evidence="1">
    <location>
        <begin position="1"/>
        <end position="22"/>
    </location>
</feature>
<dbReference type="AlphaFoldDB" id="A0A2P2IPM1"/>
<protein>
    <submittedName>
        <fullName evidence="2">Uncharacterized protein</fullName>
    </submittedName>
</protein>
<name>A0A2P2IPM1_RHIMU</name>
<organism evidence="2">
    <name type="scientific">Rhizophora mucronata</name>
    <name type="common">Asiatic mangrove</name>
    <dbReference type="NCBI Taxonomy" id="61149"/>
    <lineage>
        <taxon>Eukaryota</taxon>
        <taxon>Viridiplantae</taxon>
        <taxon>Streptophyta</taxon>
        <taxon>Embryophyta</taxon>
        <taxon>Tracheophyta</taxon>
        <taxon>Spermatophyta</taxon>
        <taxon>Magnoliopsida</taxon>
        <taxon>eudicotyledons</taxon>
        <taxon>Gunneridae</taxon>
        <taxon>Pentapetalae</taxon>
        <taxon>rosids</taxon>
        <taxon>fabids</taxon>
        <taxon>Malpighiales</taxon>
        <taxon>Rhizophoraceae</taxon>
        <taxon>Rhizophora</taxon>
    </lineage>
</organism>
<sequence>MIQAHNTDNACLKEVRKKKRKK</sequence>
<evidence type="ECO:0000256" key="1">
    <source>
        <dbReference type="SAM" id="MobiDB-lite"/>
    </source>
</evidence>
<dbReference type="EMBL" id="GGEC01002692">
    <property type="protein sequence ID" value="MBW83175.1"/>
    <property type="molecule type" value="Transcribed_RNA"/>
</dbReference>
<proteinExistence type="predicted"/>